<name>A0A2T0WRC7_9BACT</name>
<dbReference type="RefSeq" id="WP_106133026.1">
    <property type="nucleotide sequence ID" value="NZ_PVTR01000003.1"/>
</dbReference>
<sequence>MLKKIVVIGPESTGKSTLAKSLADHYKCKWVQEYARQYLNNLDQPYQYEDLEAIGRGQVGLEDEAIQNAAKLLICDTDLRVIQVWSEHKYGKVSPWVKSQIESRKYDLYLLTDIDIPWQEDPQREHPDPVMRKYFFEWYERLLKQSKVNYAVISGDFENRMKESIRTINKLLQ</sequence>
<dbReference type="InterPro" id="IPR052735">
    <property type="entry name" value="NAD_biosynth-regulator"/>
</dbReference>
<evidence type="ECO:0000313" key="3">
    <source>
        <dbReference type="Proteomes" id="UP000238157"/>
    </source>
</evidence>
<reference evidence="2 3" key="1">
    <citation type="submission" date="2018-03" db="EMBL/GenBank/DDBJ databases">
        <title>Genomic Encyclopedia of Archaeal and Bacterial Type Strains, Phase II (KMG-II): from individual species to whole genera.</title>
        <authorList>
            <person name="Goeker M."/>
        </authorList>
    </citation>
    <scope>NUCLEOTIDE SEQUENCE [LARGE SCALE GENOMIC DNA]</scope>
    <source>
        <strain evidence="2 3">DSM 27929</strain>
    </source>
</reference>
<organism evidence="2 3">
    <name type="scientific">Mongoliibacter ruber</name>
    <dbReference type="NCBI Taxonomy" id="1750599"/>
    <lineage>
        <taxon>Bacteria</taxon>
        <taxon>Pseudomonadati</taxon>
        <taxon>Bacteroidota</taxon>
        <taxon>Cytophagia</taxon>
        <taxon>Cytophagales</taxon>
        <taxon>Cyclobacteriaceae</taxon>
        <taxon>Mongoliibacter</taxon>
    </lineage>
</organism>
<dbReference type="Gene3D" id="3.40.50.300">
    <property type="entry name" value="P-loop containing nucleotide triphosphate hydrolases"/>
    <property type="match status" value="1"/>
</dbReference>
<comment type="caution">
    <text evidence="2">The sequence shown here is derived from an EMBL/GenBank/DDBJ whole genome shotgun (WGS) entry which is preliminary data.</text>
</comment>
<dbReference type="EMBL" id="PVTR01000003">
    <property type="protein sequence ID" value="PRY89263.1"/>
    <property type="molecule type" value="Genomic_DNA"/>
</dbReference>
<gene>
    <name evidence="2" type="ORF">CLW00_103386</name>
</gene>
<evidence type="ECO:0000313" key="2">
    <source>
        <dbReference type="EMBL" id="PRY89263.1"/>
    </source>
</evidence>
<keyword evidence="2" id="KW-0808">Transferase</keyword>
<evidence type="ECO:0000259" key="1">
    <source>
        <dbReference type="Pfam" id="PF13521"/>
    </source>
</evidence>
<dbReference type="PANTHER" id="PTHR37512:SF1">
    <property type="entry name" value="NADR_TTD14 AAA DOMAIN-CONTAINING PROTEIN"/>
    <property type="match status" value="1"/>
</dbReference>
<dbReference type="InterPro" id="IPR038727">
    <property type="entry name" value="NadR/Ttd14_AAA_dom"/>
</dbReference>
<dbReference type="SUPFAM" id="SSF52540">
    <property type="entry name" value="P-loop containing nucleoside triphosphate hydrolases"/>
    <property type="match status" value="1"/>
</dbReference>
<dbReference type="Proteomes" id="UP000238157">
    <property type="component" value="Unassembled WGS sequence"/>
</dbReference>
<dbReference type="InterPro" id="IPR027417">
    <property type="entry name" value="P-loop_NTPase"/>
</dbReference>
<protein>
    <submittedName>
        <fullName evidence="2">NadR type nicotinamide-nucleotide adenylyltransferase</fullName>
    </submittedName>
</protein>
<dbReference type="PANTHER" id="PTHR37512">
    <property type="entry name" value="TRIFUNCTIONAL NAD BIOSYNTHESIS/REGULATOR PROTEIN NADR"/>
    <property type="match status" value="1"/>
</dbReference>
<dbReference type="AlphaFoldDB" id="A0A2T0WRC7"/>
<keyword evidence="3" id="KW-1185">Reference proteome</keyword>
<dbReference type="OrthoDB" id="9151999at2"/>
<dbReference type="GO" id="GO:0016779">
    <property type="term" value="F:nucleotidyltransferase activity"/>
    <property type="evidence" value="ECO:0007669"/>
    <property type="project" value="UniProtKB-KW"/>
</dbReference>
<feature type="domain" description="NadR/Ttd14 AAA" evidence="1">
    <location>
        <begin position="4"/>
        <end position="160"/>
    </location>
</feature>
<proteinExistence type="predicted"/>
<dbReference type="Pfam" id="PF13521">
    <property type="entry name" value="AAA_28"/>
    <property type="match status" value="1"/>
</dbReference>
<accession>A0A2T0WRC7</accession>
<keyword evidence="2" id="KW-0548">Nucleotidyltransferase</keyword>